<accession>A0AB39NIS1</accession>
<dbReference type="InterPro" id="IPR039422">
    <property type="entry name" value="MarR/SlyA-like"/>
</dbReference>
<dbReference type="Pfam" id="PF01047">
    <property type="entry name" value="MarR"/>
    <property type="match status" value="1"/>
</dbReference>
<dbReference type="EMBL" id="CP163433">
    <property type="protein sequence ID" value="XDQ18280.1"/>
    <property type="molecule type" value="Genomic_DNA"/>
</dbReference>
<dbReference type="GeneID" id="303246266"/>
<dbReference type="PANTHER" id="PTHR33164">
    <property type="entry name" value="TRANSCRIPTIONAL REGULATOR, MARR FAMILY"/>
    <property type="match status" value="1"/>
</dbReference>
<dbReference type="InterPro" id="IPR036390">
    <property type="entry name" value="WH_DNA-bd_sf"/>
</dbReference>
<dbReference type="PANTHER" id="PTHR33164:SF106">
    <property type="entry name" value="TRANSCRIPTIONAL REGULATORY PROTEIN"/>
    <property type="match status" value="1"/>
</dbReference>
<protein>
    <submittedName>
        <fullName evidence="2">MarR family transcriptional regulator</fullName>
    </submittedName>
</protein>
<dbReference type="GO" id="GO:0003700">
    <property type="term" value="F:DNA-binding transcription factor activity"/>
    <property type="evidence" value="ECO:0007669"/>
    <property type="project" value="InterPro"/>
</dbReference>
<organism evidence="2">
    <name type="scientific">Streptomyces sp. R17</name>
    <dbReference type="NCBI Taxonomy" id="3238626"/>
    <lineage>
        <taxon>Bacteria</taxon>
        <taxon>Bacillati</taxon>
        <taxon>Actinomycetota</taxon>
        <taxon>Actinomycetes</taxon>
        <taxon>Kitasatosporales</taxon>
        <taxon>Streptomycetaceae</taxon>
        <taxon>Streptomyces</taxon>
    </lineage>
</organism>
<reference evidence="2" key="1">
    <citation type="submission" date="2024-07" db="EMBL/GenBank/DDBJ databases">
        <authorList>
            <person name="Yu S.T."/>
        </authorList>
    </citation>
    <scope>NUCLEOTIDE SEQUENCE</scope>
    <source>
        <strain evidence="2">R17</strain>
    </source>
</reference>
<dbReference type="SMART" id="SM00347">
    <property type="entry name" value="HTH_MARR"/>
    <property type="match status" value="1"/>
</dbReference>
<dbReference type="PROSITE" id="PS50995">
    <property type="entry name" value="HTH_MARR_2"/>
    <property type="match status" value="1"/>
</dbReference>
<dbReference type="RefSeq" id="WP_006135479.1">
    <property type="nucleotide sequence ID" value="NZ_CP163433.1"/>
</dbReference>
<evidence type="ECO:0000313" key="2">
    <source>
        <dbReference type="EMBL" id="XDQ18280.1"/>
    </source>
</evidence>
<feature type="domain" description="HTH marR-type" evidence="1">
    <location>
        <begin position="10"/>
        <end position="151"/>
    </location>
</feature>
<sequence>MRPHGEEAPAPDNLGTLLALATSLRVQAARTVLFQSAVAQSIGLNATDFNCLSLLDLEGPMTPGRLAERAGLSRGGAITAVIDRLQKAGFVRRRPDPEDRRRVIVETVPETFAEHVDTVFADFRAALGKLLAGLTPEQQELLLDFTNRSNEIFHAETLRLQERA</sequence>
<gene>
    <name evidence="2" type="ORF">AB5J48_09005</name>
</gene>
<name>A0AB39NIS1_9ACTN</name>
<dbReference type="GO" id="GO:0006950">
    <property type="term" value="P:response to stress"/>
    <property type="evidence" value="ECO:0007669"/>
    <property type="project" value="TreeGrafter"/>
</dbReference>
<proteinExistence type="predicted"/>
<evidence type="ECO:0000259" key="1">
    <source>
        <dbReference type="PROSITE" id="PS50995"/>
    </source>
</evidence>
<dbReference type="InterPro" id="IPR036388">
    <property type="entry name" value="WH-like_DNA-bd_sf"/>
</dbReference>
<dbReference type="InterPro" id="IPR000835">
    <property type="entry name" value="HTH_MarR-typ"/>
</dbReference>
<dbReference type="AlphaFoldDB" id="A0AB39NIS1"/>
<dbReference type="Gene3D" id="1.10.10.10">
    <property type="entry name" value="Winged helix-like DNA-binding domain superfamily/Winged helix DNA-binding domain"/>
    <property type="match status" value="1"/>
</dbReference>
<dbReference type="SUPFAM" id="SSF46785">
    <property type="entry name" value="Winged helix' DNA-binding domain"/>
    <property type="match status" value="1"/>
</dbReference>